<dbReference type="PROSITE" id="PS01086">
    <property type="entry name" value="RIBUL_P_3_EPIMER_2"/>
    <property type="match status" value="1"/>
</dbReference>
<dbReference type="NCBIfam" id="NF004076">
    <property type="entry name" value="PRK05581.1-4"/>
    <property type="match status" value="1"/>
</dbReference>
<comment type="cofactor">
    <cofactor evidence="4">
        <name>Zn(2+)</name>
        <dbReference type="ChEBI" id="CHEBI:29105"/>
    </cofactor>
</comment>
<dbReference type="GO" id="GO:0005737">
    <property type="term" value="C:cytoplasm"/>
    <property type="evidence" value="ECO:0007669"/>
    <property type="project" value="UniProtKB-ARBA"/>
</dbReference>
<keyword evidence="13" id="KW-0170">Cobalt</keyword>
<evidence type="ECO:0000256" key="3">
    <source>
        <dbReference type="ARBA" id="ARBA00001941"/>
    </source>
</evidence>
<dbReference type="CDD" id="cd00429">
    <property type="entry name" value="RPE"/>
    <property type="match status" value="1"/>
</dbReference>
<dbReference type="Pfam" id="PF00834">
    <property type="entry name" value="Ribul_P_3_epim"/>
    <property type="match status" value="1"/>
</dbReference>
<comment type="pathway">
    <text evidence="10">Carbohydrate degradation.</text>
</comment>
<dbReference type="NCBIfam" id="TIGR01163">
    <property type="entry name" value="rpe"/>
    <property type="match status" value="1"/>
</dbReference>
<comment type="cofactor">
    <cofactor evidence="10 13">
        <name>a divalent metal cation</name>
        <dbReference type="ChEBI" id="CHEBI:60240"/>
    </cofactor>
    <text evidence="10 13">Binds 1 divalent metal cation per subunit.</text>
</comment>
<evidence type="ECO:0000256" key="10">
    <source>
        <dbReference type="HAMAP-Rule" id="MF_02227"/>
    </source>
</evidence>
<dbReference type="InterPro" id="IPR026019">
    <property type="entry name" value="Ribul_P_3_epim"/>
</dbReference>
<dbReference type="InterPro" id="IPR000056">
    <property type="entry name" value="Ribul_P_3_epim-like"/>
</dbReference>
<accession>A0A6N8UA12</accession>
<dbReference type="AlphaFoldDB" id="A0A6N8UA12"/>
<evidence type="ECO:0000313" key="16">
    <source>
        <dbReference type="Proteomes" id="UP000434036"/>
    </source>
</evidence>
<feature type="binding site" evidence="10 13">
    <location>
        <position position="67"/>
    </location>
    <ligand>
        <name>a divalent metal cation</name>
        <dbReference type="ChEBI" id="CHEBI:60240"/>
    </ligand>
</feature>
<dbReference type="InterPro" id="IPR013785">
    <property type="entry name" value="Aldolase_TIM"/>
</dbReference>
<gene>
    <name evidence="10 15" type="primary">rpe</name>
    <name evidence="15" type="ORF">GSF08_05680</name>
</gene>
<feature type="binding site" evidence="10 13">
    <location>
        <position position="36"/>
    </location>
    <ligand>
        <name>a divalent metal cation</name>
        <dbReference type="ChEBI" id="CHEBI:60240"/>
    </ligand>
</feature>
<dbReference type="Gene3D" id="3.20.20.70">
    <property type="entry name" value="Aldolase class I"/>
    <property type="match status" value="1"/>
</dbReference>
<evidence type="ECO:0000256" key="5">
    <source>
        <dbReference type="ARBA" id="ARBA00001954"/>
    </source>
</evidence>
<comment type="caution">
    <text evidence="15">The sequence shown here is derived from an EMBL/GenBank/DDBJ whole genome shotgun (WGS) entry which is preliminary data.</text>
</comment>
<dbReference type="GO" id="GO:0019323">
    <property type="term" value="P:pentose catabolic process"/>
    <property type="evidence" value="ECO:0007669"/>
    <property type="project" value="UniProtKB-UniRule"/>
</dbReference>
<feature type="binding site" evidence="10 14">
    <location>
        <position position="9"/>
    </location>
    <ligand>
        <name>substrate</name>
    </ligand>
</feature>
<dbReference type="PROSITE" id="PS01085">
    <property type="entry name" value="RIBUL_P_3_EPIMER_1"/>
    <property type="match status" value="1"/>
</dbReference>
<feature type="binding site" evidence="10">
    <location>
        <begin position="179"/>
        <end position="181"/>
    </location>
    <ligand>
        <name>substrate</name>
    </ligand>
</feature>
<evidence type="ECO:0000256" key="2">
    <source>
        <dbReference type="ARBA" id="ARBA00001936"/>
    </source>
</evidence>
<evidence type="ECO:0000256" key="9">
    <source>
        <dbReference type="ARBA" id="ARBA00023235"/>
    </source>
</evidence>
<comment type="function">
    <text evidence="10">Catalyzes the reversible epimerization of D-ribulose 5-phosphate to D-xylulose 5-phosphate.</text>
</comment>
<feature type="binding site" evidence="10 14">
    <location>
        <begin position="146"/>
        <end position="149"/>
    </location>
    <ligand>
        <name>substrate</name>
    </ligand>
</feature>
<feature type="active site" description="Proton donor" evidence="10 12">
    <location>
        <position position="179"/>
    </location>
</feature>
<keyword evidence="13" id="KW-0862">Zinc</keyword>
<comment type="catalytic activity">
    <reaction evidence="1 10 11">
        <text>D-ribulose 5-phosphate = D-xylulose 5-phosphate</text>
        <dbReference type="Rhea" id="RHEA:13677"/>
        <dbReference type="ChEBI" id="CHEBI:57737"/>
        <dbReference type="ChEBI" id="CHEBI:58121"/>
        <dbReference type="EC" id="5.1.3.1"/>
    </reaction>
</comment>
<comment type="cofactor">
    <cofactor evidence="3">
        <name>Co(2+)</name>
        <dbReference type="ChEBI" id="CHEBI:48828"/>
    </cofactor>
</comment>
<feature type="binding site" evidence="10 13">
    <location>
        <position position="34"/>
    </location>
    <ligand>
        <name>a divalent metal cation</name>
        <dbReference type="ChEBI" id="CHEBI:60240"/>
    </ligand>
</feature>
<keyword evidence="10 11" id="KW-0119">Carbohydrate metabolism</keyword>
<dbReference type="GO" id="GO:0006098">
    <property type="term" value="P:pentose-phosphate shunt"/>
    <property type="evidence" value="ECO:0007669"/>
    <property type="project" value="UniProtKB-UniRule"/>
</dbReference>
<reference evidence="15 16" key="2">
    <citation type="submission" date="2020-01" db="EMBL/GenBank/DDBJ databases">
        <title>Clostridiaceae sp. nov. isolated from the gut of human by culturomics.</title>
        <authorList>
            <person name="Chang Y."/>
        </authorList>
    </citation>
    <scope>NUCLEOTIDE SEQUENCE [LARGE SCALE GENOMIC DNA]</scope>
    <source>
        <strain evidence="15 16">DONG20-135</strain>
    </source>
</reference>
<dbReference type="SUPFAM" id="SSF51366">
    <property type="entry name" value="Ribulose-phoshate binding barrel"/>
    <property type="match status" value="1"/>
</dbReference>
<feature type="binding site" evidence="10 14">
    <location>
        <position position="67"/>
    </location>
    <ligand>
        <name>substrate</name>
    </ligand>
</feature>
<keyword evidence="13" id="KW-0464">Manganese</keyword>
<comment type="cofactor">
    <cofactor evidence="2">
        <name>Mn(2+)</name>
        <dbReference type="ChEBI" id="CHEBI:29035"/>
    </cofactor>
</comment>
<dbReference type="EMBL" id="WUUQ01000002">
    <property type="protein sequence ID" value="MXQ73419.1"/>
    <property type="molecule type" value="Genomic_DNA"/>
</dbReference>
<evidence type="ECO:0000256" key="7">
    <source>
        <dbReference type="ARBA" id="ARBA00013188"/>
    </source>
</evidence>
<evidence type="ECO:0000256" key="6">
    <source>
        <dbReference type="ARBA" id="ARBA00009541"/>
    </source>
</evidence>
<keyword evidence="8 10" id="KW-0479">Metal-binding</keyword>
<protein>
    <recommendedName>
        <fullName evidence="7 10">Ribulose-phosphate 3-epimerase</fullName>
        <ecNumber evidence="7 10">5.1.3.1</ecNumber>
    </recommendedName>
</protein>
<dbReference type="PIRSF" id="PIRSF001461">
    <property type="entry name" value="RPE"/>
    <property type="match status" value="1"/>
</dbReference>
<sequence>MQELIISPSILSLDYSKVSEQLDALNHSGAKWMHFDVMDGHFVPNLTFGPDILKGFKKASPLVMDVHIMVDDPQMFAEVFMKAGADIVTFHLEAVENIDACVKLCRKIRSMGGKAGVSLKPNTPVDALLPVLEELDLVLIMSVEPGFGGQSFMAHTLEKVIILRQEISQRNLPVHLEIDGGINRNTAKQAILAGCDVLVAGSYVFKQDIRTGVQSLLCAAQS</sequence>
<dbReference type="HAMAP" id="MF_02227">
    <property type="entry name" value="RPE"/>
    <property type="match status" value="1"/>
</dbReference>
<organism evidence="15 16">
    <name type="scientific">Copranaerobaculum intestinale</name>
    <dbReference type="NCBI Taxonomy" id="2692629"/>
    <lineage>
        <taxon>Bacteria</taxon>
        <taxon>Bacillati</taxon>
        <taxon>Bacillota</taxon>
        <taxon>Erysipelotrichia</taxon>
        <taxon>Erysipelotrichales</taxon>
        <taxon>Erysipelotrichaceae</taxon>
        <taxon>Copranaerobaculum</taxon>
    </lineage>
</organism>
<evidence type="ECO:0000256" key="12">
    <source>
        <dbReference type="PIRSR" id="PIRSR001461-1"/>
    </source>
</evidence>
<dbReference type="GO" id="GO:0046872">
    <property type="term" value="F:metal ion binding"/>
    <property type="evidence" value="ECO:0007669"/>
    <property type="project" value="UniProtKB-UniRule"/>
</dbReference>
<keyword evidence="16" id="KW-1185">Reference proteome</keyword>
<dbReference type="FunFam" id="3.20.20.70:FF:000004">
    <property type="entry name" value="Ribulose-phosphate 3-epimerase"/>
    <property type="match status" value="1"/>
</dbReference>
<evidence type="ECO:0000313" key="15">
    <source>
        <dbReference type="EMBL" id="MXQ73419.1"/>
    </source>
</evidence>
<evidence type="ECO:0000256" key="13">
    <source>
        <dbReference type="PIRSR" id="PIRSR001461-2"/>
    </source>
</evidence>
<comment type="similarity">
    <text evidence="6 10 11">Belongs to the ribulose-phosphate 3-epimerase family.</text>
</comment>
<evidence type="ECO:0000256" key="14">
    <source>
        <dbReference type="PIRSR" id="PIRSR001461-3"/>
    </source>
</evidence>
<dbReference type="RefSeq" id="WP_160624876.1">
    <property type="nucleotide sequence ID" value="NZ_WUUQ01000002.1"/>
</dbReference>
<name>A0A6N8UA12_9FIRM</name>
<evidence type="ECO:0000256" key="1">
    <source>
        <dbReference type="ARBA" id="ARBA00001782"/>
    </source>
</evidence>
<feature type="binding site" evidence="14">
    <location>
        <position position="181"/>
    </location>
    <ligand>
        <name>substrate</name>
    </ligand>
</feature>
<feature type="binding site" evidence="10 13">
    <location>
        <position position="179"/>
    </location>
    <ligand>
        <name>a divalent metal cation</name>
        <dbReference type="ChEBI" id="CHEBI:60240"/>
    </ligand>
</feature>
<dbReference type="GO" id="GO:0004750">
    <property type="term" value="F:D-ribulose-phosphate 3-epimerase activity"/>
    <property type="evidence" value="ECO:0007669"/>
    <property type="project" value="UniProtKB-UniRule"/>
</dbReference>
<feature type="binding site" evidence="10 14">
    <location>
        <begin position="201"/>
        <end position="202"/>
    </location>
    <ligand>
        <name>substrate</name>
    </ligand>
</feature>
<feature type="active site" description="Proton acceptor" evidence="10 12">
    <location>
        <position position="36"/>
    </location>
</feature>
<evidence type="ECO:0000256" key="4">
    <source>
        <dbReference type="ARBA" id="ARBA00001947"/>
    </source>
</evidence>
<proteinExistence type="inferred from homology"/>
<comment type="cofactor">
    <cofactor evidence="5">
        <name>Fe(2+)</name>
        <dbReference type="ChEBI" id="CHEBI:29033"/>
    </cofactor>
</comment>
<dbReference type="EC" id="5.1.3.1" evidence="7 10"/>
<dbReference type="InterPro" id="IPR011060">
    <property type="entry name" value="RibuloseP-bd_barrel"/>
</dbReference>
<dbReference type="PANTHER" id="PTHR11749">
    <property type="entry name" value="RIBULOSE-5-PHOSPHATE-3-EPIMERASE"/>
    <property type="match status" value="1"/>
</dbReference>
<dbReference type="Proteomes" id="UP000434036">
    <property type="component" value="Unassembled WGS sequence"/>
</dbReference>
<evidence type="ECO:0000256" key="11">
    <source>
        <dbReference type="PIRNR" id="PIRNR001461"/>
    </source>
</evidence>
<keyword evidence="9 10" id="KW-0413">Isomerase</keyword>
<reference evidence="15 16" key="1">
    <citation type="submission" date="2019-12" db="EMBL/GenBank/DDBJ databases">
        <authorList>
            <person name="Yang R."/>
        </authorList>
    </citation>
    <scope>NUCLEOTIDE SEQUENCE [LARGE SCALE GENOMIC DNA]</scope>
    <source>
        <strain evidence="15 16">DONG20-135</strain>
    </source>
</reference>
<evidence type="ECO:0000256" key="8">
    <source>
        <dbReference type="ARBA" id="ARBA00022723"/>
    </source>
</evidence>